<organism evidence="2 3">
    <name type="scientific">Liparis tanakae</name>
    <name type="common">Tanaka's snailfish</name>
    <dbReference type="NCBI Taxonomy" id="230148"/>
    <lineage>
        <taxon>Eukaryota</taxon>
        <taxon>Metazoa</taxon>
        <taxon>Chordata</taxon>
        <taxon>Craniata</taxon>
        <taxon>Vertebrata</taxon>
        <taxon>Euteleostomi</taxon>
        <taxon>Actinopterygii</taxon>
        <taxon>Neopterygii</taxon>
        <taxon>Teleostei</taxon>
        <taxon>Neoteleostei</taxon>
        <taxon>Acanthomorphata</taxon>
        <taxon>Eupercaria</taxon>
        <taxon>Perciformes</taxon>
        <taxon>Cottioidei</taxon>
        <taxon>Cottales</taxon>
        <taxon>Liparidae</taxon>
        <taxon>Liparis</taxon>
    </lineage>
</organism>
<gene>
    <name evidence="2" type="ORF">EYF80_053726</name>
</gene>
<dbReference type="Proteomes" id="UP000314294">
    <property type="component" value="Unassembled WGS sequence"/>
</dbReference>
<protein>
    <submittedName>
        <fullName evidence="2">Uncharacterized protein</fullName>
    </submittedName>
</protein>
<evidence type="ECO:0000313" key="2">
    <source>
        <dbReference type="EMBL" id="TNN36120.1"/>
    </source>
</evidence>
<comment type="caution">
    <text evidence="2">The sequence shown here is derived from an EMBL/GenBank/DDBJ whole genome shotgun (WGS) entry which is preliminary data.</text>
</comment>
<proteinExistence type="predicted"/>
<accession>A0A4Z2F5K0</accession>
<name>A0A4Z2F5K0_9TELE</name>
<reference evidence="2 3" key="1">
    <citation type="submission" date="2019-03" db="EMBL/GenBank/DDBJ databases">
        <title>First draft genome of Liparis tanakae, snailfish: a comprehensive survey of snailfish specific genes.</title>
        <authorList>
            <person name="Kim W."/>
            <person name="Song I."/>
            <person name="Jeong J.-H."/>
            <person name="Kim D."/>
            <person name="Kim S."/>
            <person name="Ryu S."/>
            <person name="Song J.Y."/>
            <person name="Lee S.K."/>
        </authorList>
    </citation>
    <scope>NUCLEOTIDE SEQUENCE [LARGE SCALE GENOMIC DNA]</scope>
    <source>
        <tissue evidence="2">Muscle</tissue>
    </source>
</reference>
<evidence type="ECO:0000313" key="3">
    <source>
        <dbReference type="Proteomes" id="UP000314294"/>
    </source>
</evidence>
<dbReference type="OrthoDB" id="6283463at2759"/>
<dbReference type="AlphaFoldDB" id="A0A4Z2F5K0"/>
<evidence type="ECO:0000256" key="1">
    <source>
        <dbReference type="SAM" id="MobiDB-lite"/>
    </source>
</evidence>
<sequence length="99" mass="10924">MDDVTEPEQERPVGWALWAGPPPDPLTSRPTGPECDAKPRKPCHCTRSQCLKLRDDDTPPAQGLTPQTPTDTLSVSWALTHLSSYAWALTHLSSYASWP</sequence>
<dbReference type="EMBL" id="SRLO01001659">
    <property type="protein sequence ID" value="TNN36120.1"/>
    <property type="molecule type" value="Genomic_DNA"/>
</dbReference>
<feature type="region of interest" description="Disordered" evidence="1">
    <location>
        <begin position="1"/>
        <end position="39"/>
    </location>
</feature>
<keyword evidence="3" id="KW-1185">Reference proteome</keyword>